<keyword evidence="1" id="KW-0732">Signal</keyword>
<evidence type="ECO:0000313" key="3">
    <source>
        <dbReference type="Proteomes" id="UP000799423"/>
    </source>
</evidence>
<sequence length="279" mass="31603">MSFLPTISSLILPLRRLLGQTPAPTPTDRFIPTYKDVCHARALLRSLSLPTELVLQILDNAQYWPTHEYSAQIPRELRAETRHGRACVANMCYVTAIFENAVYEDIRRSGERCRIKSVEFDIISRDQGWTSENTQGTFETSSWTEVSIMRDTIGEPNRPPPLRLHGVPTNRPESFHEGLVDQRRGWELVKRPESASIGPQGGEGPFAWYLQGNCVAAGNREYHISWTEDGYGGNAGSGTGEGFVRELKDGDRILVWARAKYQGWQCHVDYVKITVRYGF</sequence>
<protein>
    <submittedName>
        <fullName evidence="2">Uncharacterized protein</fullName>
    </submittedName>
</protein>
<dbReference type="AlphaFoldDB" id="A0A6A7BAE7"/>
<dbReference type="Proteomes" id="UP000799423">
    <property type="component" value="Unassembled WGS sequence"/>
</dbReference>
<dbReference type="OrthoDB" id="66095at2759"/>
<feature type="signal peptide" evidence="1">
    <location>
        <begin position="1"/>
        <end position="19"/>
    </location>
</feature>
<evidence type="ECO:0000313" key="2">
    <source>
        <dbReference type="EMBL" id="KAF2851168.1"/>
    </source>
</evidence>
<gene>
    <name evidence="2" type="ORF">T440DRAFT_449076</name>
</gene>
<evidence type="ECO:0000256" key="1">
    <source>
        <dbReference type="SAM" id="SignalP"/>
    </source>
</evidence>
<feature type="chain" id="PRO_5025460078" evidence="1">
    <location>
        <begin position="20"/>
        <end position="279"/>
    </location>
</feature>
<accession>A0A6A7BAE7</accession>
<keyword evidence="3" id="KW-1185">Reference proteome</keyword>
<proteinExistence type="predicted"/>
<reference evidence="2" key="1">
    <citation type="submission" date="2020-01" db="EMBL/GenBank/DDBJ databases">
        <authorList>
            <consortium name="DOE Joint Genome Institute"/>
            <person name="Haridas S."/>
            <person name="Albert R."/>
            <person name="Binder M."/>
            <person name="Bloem J."/>
            <person name="Labutti K."/>
            <person name="Salamov A."/>
            <person name="Andreopoulos B."/>
            <person name="Baker S.E."/>
            <person name="Barry K."/>
            <person name="Bills G."/>
            <person name="Bluhm B.H."/>
            <person name="Cannon C."/>
            <person name="Castanera R."/>
            <person name="Culley D.E."/>
            <person name="Daum C."/>
            <person name="Ezra D."/>
            <person name="Gonzalez J.B."/>
            <person name="Henrissat B."/>
            <person name="Kuo A."/>
            <person name="Liang C."/>
            <person name="Lipzen A."/>
            <person name="Lutzoni F."/>
            <person name="Magnuson J."/>
            <person name="Mondo S."/>
            <person name="Nolan M."/>
            <person name="Ohm R."/>
            <person name="Pangilinan J."/>
            <person name="Park H.-J."/>
            <person name="Ramirez L."/>
            <person name="Alfaro M."/>
            <person name="Sun H."/>
            <person name="Tritt A."/>
            <person name="Yoshinaga Y."/>
            <person name="Zwiers L.-H."/>
            <person name="Turgeon B.G."/>
            <person name="Goodwin S.B."/>
            <person name="Spatafora J.W."/>
            <person name="Crous P.W."/>
            <person name="Grigoriev I.V."/>
        </authorList>
    </citation>
    <scope>NUCLEOTIDE SEQUENCE</scope>
    <source>
        <strain evidence="2">IPT5</strain>
    </source>
</reference>
<name>A0A6A7BAE7_9PLEO</name>
<dbReference type="EMBL" id="MU006303">
    <property type="protein sequence ID" value="KAF2851168.1"/>
    <property type="molecule type" value="Genomic_DNA"/>
</dbReference>
<organism evidence="2 3">
    <name type="scientific">Plenodomus tracheiphilus IPT5</name>
    <dbReference type="NCBI Taxonomy" id="1408161"/>
    <lineage>
        <taxon>Eukaryota</taxon>
        <taxon>Fungi</taxon>
        <taxon>Dikarya</taxon>
        <taxon>Ascomycota</taxon>
        <taxon>Pezizomycotina</taxon>
        <taxon>Dothideomycetes</taxon>
        <taxon>Pleosporomycetidae</taxon>
        <taxon>Pleosporales</taxon>
        <taxon>Pleosporineae</taxon>
        <taxon>Leptosphaeriaceae</taxon>
        <taxon>Plenodomus</taxon>
    </lineage>
</organism>